<dbReference type="Gene3D" id="3.40.1660.10">
    <property type="entry name" value="EreA-like (biosynthetic domain)"/>
    <property type="match status" value="2"/>
</dbReference>
<dbReference type="Gene3D" id="3.40.50.2020">
    <property type="match status" value="1"/>
</dbReference>
<dbReference type="Gene3D" id="3.30.1310.20">
    <property type="entry name" value="PRTase-like"/>
    <property type="match status" value="1"/>
</dbReference>
<dbReference type="SUPFAM" id="SSF159501">
    <property type="entry name" value="EreA/ChaN-like"/>
    <property type="match status" value="1"/>
</dbReference>
<dbReference type="Gene3D" id="3.30.1870.10">
    <property type="entry name" value="EreA-like, domain 2"/>
    <property type="match status" value="1"/>
</dbReference>
<comment type="caution">
    <text evidence="1">The sequence shown here is derived from an EMBL/GenBank/DDBJ whole genome shotgun (WGS) entry which is preliminary data.</text>
</comment>
<evidence type="ECO:0000313" key="1">
    <source>
        <dbReference type="EMBL" id="MFC6084306.1"/>
    </source>
</evidence>
<keyword evidence="2" id="KW-1185">Reference proteome</keyword>
<dbReference type="PANTHER" id="PTHR31299">
    <property type="entry name" value="ESTERASE, PUTATIVE (AFU_ORTHOLOGUE AFUA_1G05850)-RELATED"/>
    <property type="match status" value="1"/>
</dbReference>
<protein>
    <submittedName>
        <fullName evidence="1">Erythromycin esterase family protein</fullName>
    </submittedName>
</protein>
<dbReference type="Gene3D" id="1.20.1440.30">
    <property type="entry name" value="Biosynthetic Protein domain"/>
    <property type="match status" value="1"/>
</dbReference>
<dbReference type="InterPro" id="IPR007815">
    <property type="entry name" value="Emycin_Estase"/>
</dbReference>
<dbReference type="InterPro" id="IPR029057">
    <property type="entry name" value="PRTase-like"/>
</dbReference>
<dbReference type="RefSeq" id="WP_380757215.1">
    <property type="nucleotide sequence ID" value="NZ_JBHSRF010000040.1"/>
</dbReference>
<dbReference type="Pfam" id="PF05139">
    <property type="entry name" value="Erythro_esteras"/>
    <property type="match status" value="1"/>
</dbReference>
<organism evidence="1 2">
    <name type="scientific">Sphaerisporangium aureirubrum</name>
    <dbReference type="NCBI Taxonomy" id="1544736"/>
    <lineage>
        <taxon>Bacteria</taxon>
        <taxon>Bacillati</taxon>
        <taxon>Actinomycetota</taxon>
        <taxon>Actinomycetes</taxon>
        <taxon>Streptosporangiales</taxon>
        <taxon>Streptosporangiaceae</taxon>
        <taxon>Sphaerisporangium</taxon>
    </lineage>
</organism>
<name>A0ABW1NML7_9ACTN</name>
<reference evidence="2" key="1">
    <citation type="journal article" date="2019" name="Int. J. Syst. Evol. Microbiol.">
        <title>The Global Catalogue of Microorganisms (GCM) 10K type strain sequencing project: providing services to taxonomists for standard genome sequencing and annotation.</title>
        <authorList>
            <consortium name="The Broad Institute Genomics Platform"/>
            <consortium name="The Broad Institute Genome Sequencing Center for Infectious Disease"/>
            <person name="Wu L."/>
            <person name="Ma J."/>
        </authorList>
    </citation>
    <scope>NUCLEOTIDE SEQUENCE [LARGE SCALE GENOMIC DNA]</scope>
    <source>
        <strain evidence="2">JCM 30346</strain>
    </source>
</reference>
<dbReference type="SUPFAM" id="SSF53271">
    <property type="entry name" value="PRTase-like"/>
    <property type="match status" value="1"/>
</dbReference>
<accession>A0ABW1NML7</accession>
<dbReference type="EMBL" id="JBHSRF010000040">
    <property type="protein sequence ID" value="MFC6084306.1"/>
    <property type="molecule type" value="Genomic_DNA"/>
</dbReference>
<gene>
    <name evidence="1" type="ORF">ACFP1K_24320</name>
</gene>
<dbReference type="Proteomes" id="UP001596137">
    <property type="component" value="Unassembled WGS sequence"/>
</dbReference>
<evidence type="ECO:0000313" key="2">
    <source>
        <dbReference type="Proteomes" id="UP001596137"/>
    </source>
</evidence>
<dbReference type="InterPro" id="IPR052036">
    <property type="entry name" value="Hydrolase/PRTase-associated"/>
</dbReference>
<dbReference type="CDD" id="cd14728">
    <property type="entry name" value="Ere-like"/>
    <property type="match status" value="1"/>
</dbReference>
<proteinExistence type="predicted"/>
<dbReference type="PANTHER" id="PTHR31299:SF0">
    <property type="entry name" value="ESTERASE, PUTATIVE (AFU_ORTHOLOGUE AFUA_1G05850)-RELATED"/>
    <property type="match status" value="1"/>
</dbReference>
<sequence>MSEHLFHDRRDAGRALAGLLGAYRGRHDVVVLAMPLGGALVAAEIAEALHAPLDVLVVRGLGVPGQEDLLMGAVAAHGVIALNEDVVRGLAIDPEVVEHVAAWEGREVQRWERHYREDRPARRVEGAVAILADDGLAAGARLRAAVRALRLMRPARLVVALPAACEPTVRELAEEADEVVCATAPAAFLSPARCYRRTAETTAGEARELLRRRADGRGVGRVPAVAAGVVEPREGAARTEALLGMVGDAGLVLIGAASNGTREFHAARVELTRALIEEKGFGAVAILADWPDAHRVDGYTRGAGTDTTGEQALRGFRRFPAWAWRNTVVLDFVEWLRRHNLRLPAGAPAVGFYGLDLYCMHRAVAEVVTRLDAVDPSAAARARAALAHGHLGREDLGAGVHRGGGGFSAFPGGEPVLPGEGGEPLFAAACGAGERREREIVARLAQVRRAALRRARERGMPAEDELFYGERVRLAMDTAEEHDRALFRGRICSWNLRDRHMADTLGALLDHLGGHRDDPARIVVWGTIPHLGDARATEAACRGELSVGGLVRERYPGDCRLLGLTGYTGTVTAAPRWGAPPASVPSGPAVPGSVEALFHEVGAKDFLVTFPGGGAFDSARPEHVLADVIPSTGDGEYVRARVGDQFDAVVHIDETHAVDPLDAAPAFPPGG</sequence>